<evidence type="ECO:0000256" key="2">
    <source>
        <dbReference type="SAM" id="Phobius"/>
    </source>
</evidence>
<name>A0AAN7TR52_9PEZI</name>
<gene>
    <name evidence="3" type="ORF">LTR62_005148</name>
</gene>
<feature type="region of interest" description="Disordered" evidence="1">
    <location>
        <begin position="1"/>
        <end position="159"/>
    </location>
</feature>
<organism evidence="3 4">
    <name type="scientific">Meristemomyces frigidus</name>
    <dbReference type="NCBI Taxonomy" id="1508187"/>
    <lineage>
        <taxon>Eukaryota</taxon>
        <taxon>Fungi</taxon>
        <taxon>Dikarya</taxon>
        <taxon>Ascomycota</taxon>
        <taxon>Pezizomycotina</taxon>
        <taxon>Dothideomycetes</taxon>
        <taxon>Dothideomycetidae</taxon>
        <taxon>Mycosphaerellales</taxon>
        <taxon>Teratosphaeriaceae</taxon>
        <taxon>Meristemomyces</taxon>
    </lineage>
</organism>
<keyword evidence="2" id="KW-0472">Membrane</keyword>
<evidence type="ECO:0000313" key="4">
    <source>
        <dbReference type="Proteomes" id="UP001310890"/>
    </source>
</evidence>
<keyword evidence="2" id="KW-0812">Transmembrane</keyword>
<evidence type="ECO:0000313" key="3">
    <source>
        <dbReference type="EMBL" id="KAK5117724.1"/>
    </source>
</evidence>
<dbReference type="AlphaFoldDB" id="A0AAN7TR52"/>
<sequence length="365" mass="39375">MIRRRTLRPAAPSHLNISHRPSSIGGGSSQEEYEESESESDRVMTSSGEIGGLQLPGHMYPTHLGQALPSSSSEGRPQREEVDDEDRTAVNRPTGTQECFTPQPNAFSHPPSAAGQARNASAPVPGSYFPSTRPPPRSSTTRQSYPNQHERQSSHMPQNILSPSYNAAVQHDEALRASLTTLLSIGAAARSLAKPEAKRPQTATVPTRAQRIEPMSFRLIPESELPTRSPPIPTFQPTIRRTSTSTSASSALPKENKRKAGTPAVVGGRSSSRERRALKKARTRSTTTATMADEWPLITPTLLTWVVSAGVVVFLSALSFSAGYCVGKEAGRLEGAGEWIEEPLRGCARSSGGLRRGVLREVVQV</sequence>
<proteinExistence type="predicted"/>
<feature type="transmembrane region" description="Helical" evidence="2">
    <location>
        <begin position="302"/>
        <end position="326"/>
    </location>
</feature>
<reference evidence="3" key="1">
    <citation type="submission" date="2023-08" db="EMBL/GenBank/DDBJ databases">
        <title>Black Yeasts Isolated from many extreme environments.</title>
        <authorList>
            <person name="Coleine C."/>
            <person name="Stajich J.E."/>
            <person name="Selbmann L."/>
        </authorList>
    </citation>
    <scope>NUCLEOTIDE SEQUENCE</scope>
    <source>
        <strain evidence="3">CCFEE 5401</strain>
    </source>
</reference>
<dbReference type="Proteomes" id="UP001310890">
    <property type="component" value="Unassembled WGS sequence"/>
</dbReference>
<accession>A0AAN7TR52</accession>
<protein>
    <submittedName>
        <fullName evidence="3">Uncharacterized protein</fullName>
    </submittedName>
</protein>
<keyword evidence="2" id="KW-1133">Transmembrane helix</keyword>
<evidence type="ECO:0000256" key="1">
    <source>
        <dbReference type="SAM" id="MobiDB-lite"/>
    </source>
</evidence>
<feature type="region of interest" description="Disordered" evidence="1">
    <location>
        <begin position="223"/>
        <end position="276"/>
    </location>
</feature>
<dbReference type="EMBL" id="JAVRRL010000004">
    <property type="protein sequence ID" value="KAK5117724.1"/>
    <property type="molecule type" value="Genomic_DNA"/>
</dbReference>
<feature type="compositionally biased region" description="Low complexity" evidence="1">
    <location>
        <begin position="242"/>
        <end position="251"/>
    </location>
</feature>
<comment type="caution">
    <text evidence="3">The sequence shown here is derived from an EMBL/GenBank/DDBJ whole genome shotgun (WGS) entry which is preliminary data.</text>
</comment>
<feature type="compositionally biased region" description="Polar residues" evidence="1">
    <location>
        <begin position="91"/>
        <end position="106"/>
    </location>
</feature>